<gene>
    <name evidence="1" type="ORF">XELAEV_18028525mg</name>
</gene>
<dbReference type="Proteomes" id="UP000694892">
    <property type="component" value="Chromosome 5S"/>
</dbReference>
<evidence type="ECO:0000313" key="1">
    <source>
        <dbReference type="EMBL" id="OCT77433.1"/>
    </source>
</evidence>
<dbReference type="AlphaFoldDB" id="A0A974HGX6"/>
<reference evidence="2" key="1">
    <citation type="journal article" date="2016" name="Nature">
        <title>Genome evolution in the allotetraploid frog Xenopus laevis.</title>
        <authorList>
            <person name="Session A.M."/>
            <person name="Uno Y."/>
            <person name="Kwon T."/>
            <person name="Chapman J.A."/>
            <person name="Toyoda A."/>
            <person name="Takahashi S."/>
            <person name="Fukui A."/>
            <person name="Hikosaka A."/>
            <person name="Suzuki A."/>
            <person name="Kondo M."/>
            <person name="van Heeringen S.J."/>
            <person name="Quigley I."/>
            <person name="Heinz S."/>
            <person name="Ogino H."/>
            <person name="Ochi H."/>
            <person name="Hellsten U."/>
            <person name="Lyons J.B."/>
            <person name="Simakov O."/>
            <person name="Putnam N."/>
            <person name="Stites J."/>
            <person name="Kuroki Y."/>
            <person name="Tanaka T."/>
            <person name="Michiue T."/>
            <person name="Watanabe M."/>
            <person name="Bogdanovic O."/>
            <person name="Lister R."/>
            <person name="Georgiou G."/>
            <person name="Paranjpe S.S."/>
            <person name="van Kruijsbergen I."/>
            <person name="Shu S."/>
            <person name="Carlson J."/>
            <person name="Kinoshita T."/>
            <person name="Ohta Y."/>
            <person name="Mawaribuchi S."/>
            <person name="Jenkins J."/>
            <person name="Grimwood J."/>
            <person name="Schmutz J."/>
            <person name="Mitros T."/>
            <person name="Mozaffari S.V."/>
            <person name="Suzuki Y."/>
            <person name="Haramoto Y."/>
            <person name="Yamamoto T.S."/>
            <person name="Takagi C."/>
            <person name="Heald R."/>
            <person name="Miller K."/>
            <person name="Haudenschild C."/>
            <person name="Kitzman J."/>
            <person name="Nakayama T."/>
            <person name="Izutsu Y."/>
            <person name="Robert J."/>
            <person name="Fortriede J."/>
            <person name="Burns K."/>
            <person name="Lotay V."/>
            <person name="Karimi K."/>
            <person name="Yasuoka Y."/>
            <person name="Dichmann D.S."/>
            <person name="Flajnik M.F."/>
            <person name="Houston D.W."/>
            <person name="Shendure J."/>
            <person name="DuPasquier L."/>
            <person name="Vize P.D."/>
            <person name="Zorn A.M."/>
            <person name="Ito M."/>
            <person name="Marcotte E.M."/>
            <person name="Wallingford J.B."/>
            <person name="Ito Y."/>
            <person name="Asashima M."/>
            <person name="Ueno N."/>
            <person name="Matsuda Y."/>
            <person name="Veenstra G.J."/>
            <person name="Fujiyama A."/>
            <person name="Harland R.M."/>
            <person name="Taira M."/>
            <person name="Rokhsar D.S."/>
        </authorList>
    </citation>
    <scope>NUCLEOTIDE SEQUENCE [LARGE SCALE GENOMIC DNA]</scope>
    <source>
        <strain evidence="2">J</strain>
    </source>
</reference>
<accession>A0A974HGX6</accession>
<proteinExistence type="predicted"/>
<organism evidence="1 2">
    <name type="scientific">Xenopus laevis</name>
    <name type="common">African clawed frog</name>
    <dbReference type="NCBI Taxonomy" id="8355"/>
    <lineage>
        <taxon>Eukaryota</taxon>
        <taxon>Metazoa</taxon>
        <taxon>Chordata</taxon>
        <taxon>Craniata</taxon>
        <taxon>Vertebrata</taxon>
        <taxon>Euteleostomi</taxon>
        <taxon>Amphibia</taxon>
        <taxon>Batrachia</taxon>
        <taxon>Anura</taxon>
        <taxon>Pipoidea</taxon>
        <taxon>Pipidae</taxon>
        <taxon>Xenopodinae</taxon>
        <taxon>Xenopus</taxon>
        <taxon>Xenopus</taxon>
    </lineage>
</organism>
<sequence>MLCNITCNQFNKTTNVGVKKMVCTNLYSCLLFSERRVNISLFLYTVYHLIRIQPVQIYIYGVFVKRLFRKQTFPHSWNNWQHMFFFTSSKNHGNLTLMAL</sequence>
<name>A0A974HGX6_XENLA</name>
<protein>
    <submittedName>
        <fullName evidence="1">Uncharacterized protein</fullName>
    </submittedName>
</protein>
<dbReference type="EMBL" id="CM004475">
    <property type="protein sequence ID" value="OCT77433.1"/>
    <property type="molecule type" value="Genomic_DNA"/>
</dbReference>
<evidence type="ECO:0000313" key="2">
    <source>
        <dbReference type="Proteomes" id="UP000694892"/>
    </source>
</evidence>